<organism evidence="8">
    <name type="scientific">Melanopsichium pennsylvanicum 4</name>
    <dbReference type="NCBI Taxonomy" id="1398559"/>
    <lineage>
        <taxon>Eukaryota</taxon>
        <taxon>Fungi</taxon>
        <taxon>Dikarya</taxon>
        <taxon>Basidiomycota</taxon>
        <taxon>Ustilaginomycotina</taxon>
        <taxon>Ustilaginomycetes</taxon>
        <taxon>Ustilaginales</taxon>
        <taxon>Ustilaginaceae</taxon>
        <taxon>Melanopsichium</taxon>
    </lineage>
</organism>
<feature type="transmembrane region" description="Helical" evidence="6">
    <location>
        <begin position="177"/>
        <end position="196"/>
    </location>
</feature>
<feature type="transmembrane region" description="Helical" evidence="6">
    <location>
        <begin position="369"/>
        <end position="390"/>
    </location>
</feature>
<dbReference type="GO" id="GO:0022857">
    <property type="term" value="F:transmembrane transporter activity"/>
    <property type="evidence" value="ECO:0007669"/>
    <property type="project" value="InterPro"/>
</dbReference>
<keyword evidence="4 6" id="KW-0472">Membrane</keyword>
<accession>A0A077R6T6</accession>
<evidence type="ECO:0000256" key="3">
    <source>
        <dbReference type="ARBA" id="ARBA00022989"/>
    </source>
</evidence>
<evidence type="ECO:0000256" key="4">
    <source>
        <dbReference type="ARBA" id="ARBA00023136"/>
    </source>
</evidence>
<feature type="transmembrane region" description="Helical" evidence="6">
    <location>
        <begin position="300"/>
        <end position="318"/>
    </location>
</feature>
<dbReference type="AlphaFoldDB" id="A0A077R6T6"/>
<dbReference type="InterPro" id="IPR020846">
    <property type="entry name" value="MFS_dom"/>
</dbReference>
<feature type="transmembrane region" description="Helical" evidence="6">
    <location>
        <begin position="143"/>
        <end position="165"/>
    </location>
</feature>
<feature type="transmembrane region" description="Helical" evidence="6">
    <location>
        <begin position="338"/>
        <end position="357"/>
    </location>
</feature>
<dbReference type="PROSITE" id="PS50850">
    <property type="entry name" value="MFS"/>
    <property type="match status" value="1"/>
</dbReference>
<feature type="transmembrane region" description="Helical" evidence="6">
    <location>
        <begin position="80"/>
        <end position="99"/>
    </location>
</feature>
<dbReference type="EMBL" id="HG529550">
    <property type="protein sequence ID" value="CDI52834.1"/>
    <property type="molecule type" value="Genomic_DNA"/>
</dbReference>
<evidence type="ECO:0000259" key="7">
    <source>
        <dbReference type="PROSITE" id="PS50850"/>
    </source>
</evidence>
<dbReference type="Gene3D" id="1.20.1250.20">
    <property type="entry name" value="MFS general substrate transporter like domains"/>
    <property type="match status" value="2"/>
</dbReference>
<comment type="subcellular location">
    <subcellularLocation>
        <location evidence="1">Membrane</location>
        <topology evidence="1">Multi-pass membrane protein</topology>
    </subcellularLocation>
</comment>
<evidence type="ECO:0000256" key="5">
    <source>
        <dbReference type="SAM" id="MobiDB-lite"/>
    </source>
</evidence>
<proteinExistence type="predicted"/>
<evidence type="ECO:0000256" key="6">
    <source>
        <dbReference type="SAM" id="Phobius"/>
    </source>
</evidence>
<keyword evidence="2 6" id="KW-0812">Transmembrane</keyword>
<feature type="transmembrane region" description="Helical" evidence="6">
    <location>
        <begin position="402"/>
        <end position="421"/>
    </location>
</feature>
<feature type="transmembrane region" description="Helical" evidence="6">
    <location>
        <begin position="111"/>
        <end position="131"/>
    </location>
</feature>
<keyword evidence="3 6" id="KW-1133">Transmembrane helix</keyword>
<sequence length="544" mass="58005">MPSSASSMIEVSTPSSPGRSDPPARLYNAGAVGKIRQLTGIAALCMAMLLTQSALGQSVLPLTYIASTFNVLDSPDASGQQSWFAASFSLTVGTFVLPAGRIGDIVGHKTIILIGYGFLSIWSMVAGLSHYTGSYVFFDICRAMQGVGCAVLLPNSLAILGRLFAPGTYVKHLAFSFYAATAPNGFVFGALFSTLMARNPDVGWWWDWYVMSITCALLAVLCVWALPSENEMKAVTASWNLDSKQQDAEPVIDADAASFMNSNDPLWKRLDLFGTVTGVTGLVLFNFVFNQALVVGWSTVYIYVLLIVSVFFLAVFIWSEGKALYPLLPTSVFHLQSALILLSLGCGWAAFGVWAFYTSLFNQHIRHYSPILAVVTFVPAGAAGIVAAFSSAKIMGKTSPPFVMLLSLLAFLIGSCLAGNSPVRVESLPYIASCIMPFGMDMSFPAASIILSDFLPAHQQGAASSIVNTVVNYSVALGLGFAGVVESHVNDGGRNILKGYRGAYYMGMGFAGLGVATALLNWGVQIRNSNKSGKGEKAKQEEGV</sequence>
<reference evidence="8" key="1">
    <citation type="journal article" date="2014" name="Genome Biol. Evol.">
        <title>Gene Loss Rather Than Gene Gain Is Associated with a Host Jump from Monocots to Dicots in the Smut Fungus Melanopsichium pennsylvanicum.</title>
        <authorList>
            <person name="Sharma R."/>
            <person name="Mishra B."/>
            <person name="Runge F."/>
            <person name="Thines M."/>
        </authorList>
    </citation>
    <scope>NUCLEOTIDE SEQUENCE</scope>
    <source>
        <strain evidence="8">4</strain>
    </source>
</reference>
<feature type="transmembrane region" description="Helical" evidence="6">
    <location>
        <begin position="208"/>
        <end position="226"/>
    </location>
</feature>
<dbReference type="PANTHER" id="PTHR42718">
    <property type="entry name" value="MAJOR FACILITATOR SUPERFAMILY MULTIDRUG TRANSPORTER MFSC"/>
    <property type="match status" value="1"/>
</dbReference>
<evidence type="ECO:0000313" key="8">
    <source>
        <dbReference type="EMBL" id="CDI52834.1"/>
    </source>
</evidence>
<dbReference type="PANTHER" id="PTHR42718:SF1">
    <property type="entry name" value="LOW AFFINITY AMMONIUM TRANSPORTER"/>
    <property type="match status" value="1"/>
</dbReference>
<feature type="region of interest" description="Disordered" evidence="5">
    <location>
        <begin position="1"/>
        <end position="23"/>
    </location>
</feature>
<feature type="compositionally biased region" description="Polar residues" evidence="5">
    <location>
        <begin position="1"/>
        <end position="18"/>
    </location>
</feature>
<evidence type="ECO:0000256" key="2">
    <source>
        <dbReference type="ARBA" id="ARBA00022692"/>
    </source>
</evidence>
<dbReference type="InterPro" id="IPR011701">
    <property type="entry name" value="MFS"/>
</dbReference>
<feature type="transmembrane region" description="Helical" evidence="6">
    <location>
        <begin position="41"/>
        <end position="60"/>
    </location>
</feature>
<evidence type="ECO:0000256" key="1">
    <source>
        <dbReference type="ARBA" id="ARBA00004141"/>
    </source>
</evidence>
<dbReference type="InterPro" id="IPR036259">
    <property type="entry name" value="MFS_trans_sf"/>
</dbReference>
<feature type="transmembrane region" description="Helical" evidence="6">
    <location>
        <begin position="427"/>
        <end position="451"/>
    </location>
</feature>
<dbReference type="GO" id="GO:0016020">
    <property type="term" value="C:membrane"/>
    <property type="evidence" value="ECO:0007669"/>
    <property type="project" value="UniProtKB-SubCell"/>
</dbReference>
<dbReference type="SUPFAM" id="SSF103473">
    <property type="entry name" value="MFS general substrate transporter"/>
    <property type="match status" value="1"/>
</dbReference>
<protein>
    <submittedName>
        <fullName evidence="8">Related to aminotriazole resistance protein</fullName>
    </submittedName>
</protein>
<feature type="transmembrane region" description="Helical" evidence="6">
    <location>
        <begin position="504"/>
        <end position="524"/>
    </location>
</feature>
<feature type="domain" description="Major facilitator superfamily (MFS) profile" evidence="7">
    <location>
        <begin position="40"/>
        <end position="529"/>
    </location>
</feature>
<name>A0A077R6T6_9BASI</name>
<dbReference type="Pfam" id="PF07690">
    <property type="entry name" value="MFS_1"/>
    <property type="match status" value="1"/>
</dbReference>